<dbReference type="InterPro" id="IPR027417">
    <property type="entry name" value="P-loop_NTPase"/>
</dbReference>
<feature type="region of interest" description="Disordered" evidence="1">
    <location>
        <begin position="184"/>
        <end position="212"/>
    </location>
</feature>
<dbReference type="EMBL" id="JBHSBB010000014">
    <property type="protein sequence ID" value="MFC4034181.1"/>
    <property type="molecule type" value="Genomic_DNA"/>
</dbReference>
<organism evidence="2 3">
    <name type="scientific">Streptomyces polygonati</name>
    <dbReference type="NCBI Taxonomy" id="1617087"/>
    <lineage>
        <taxon>Bacteria</taxon>
        <taxon>Bacillati</taxon>
        <taxon>Actinomycetota</taxon>
        <taxon>Actinomycetes</taxon>
        <taxon>Kitasatosporales</taxon>
        <taxon>Streptomycetaceae</taxon>
        <taxon>Streptomyces</taxon>
    </lineage>
</organism>
<accession>A0ABV8HTE9</accession>
<evidence type="ECO:0000256" key="1">
    <source>
        <dbReference type="SAM" id="MobiDB-lite"/>
    </source>
</evidence>
<dbReference type="Proteomes" id="UP001595765">
    <property type="component" value="Unassembled WGS sequence"/>
</dbReference>
<comment type="caution">
    <text evidence="2">The sequence shown here is derived from an EMBL/GenBank/DDBJ whole genome shotgun (WGS) entry which is preliminary data.</text>
</comment>
<dbReference type="Pfam" id="PF13238">
    <property type="entry name" value="AAA_18"/>
    <property type="match status" value="1"/>
</dbReference>
<proteinExistence type="predicted"/>
<protein>
    <submittedName>
        <fullName evidence="2">AAA family ATPase</fullName>
    </submittedName>
</protein>
<dbReference type="SUPFAM" id="SSF52540">
    <property type="entry name" value="P-loop containing nucleoside triphosphate hydrolases"/>
    <property type="match status" value="1"/>
</dbReference>
<sequence length="212" mass="23036">MPEQPLFESLEGLRGTGKSTVAPLLAEARGAALVPTVPALYHPLRREIDARDNVEARMAFYLSALFAATDDIRAHLSAGTPVVVDSYFARCLANHRAYGSRLGITLPPDLPEPVTYSLVCDENERRRRLAARHKPTSRWDGLAEEVAEQITHAYAPFPMHRVNTTGRTPAQVVHAILDVTAQGVSGADPEPVGAHPHLLPPVPRGPVGTRRP</sequence>
<keyword evidence="3" id="KW-1185">Reference proteome</keyword>
<dbReference type="RefSeq" id="WP_386431876.1">
    <property type="nucleotide sequence ID" value="NZ_JBHSBB010000014.1"/>
</dbReference>
<name>A0ABV8HTE9_9ACTN</name>
<evidence type="ECO:0000313" key="3">
    <source>
        <dbReference type="Proteomes" id="UP001595765"/>
    </source>
</evidence>
<dbReference type="Gene3D" id="3.40.50.300">
    <property type="entry name" value="P-loop containing nucleotide triphosphate hydrolases"/>
    <property type="match status" value="1"/>
</dbReference>
<gene>
    <name evidence="2" type="ORF">ACFO3J_22280</name>
</gene>
<reference evidence="3" key="1">
    <citation type="journal article" date="2019" name="Int. J. Syst. Evol. Microbiol.">
        <title>The Global Catalogue of Microorganisms (GCM) 10K type strain sequencing project: providing services to taxonomists for standard genome sequencing and annotation.</title>
        <authorList>
            <consortium name="The Broad Institute Genomics Platform"/>
            <consortium name="The Broad Institute Genome Sequencing Center for Infectious Disease"/>
            <person name="Wu L."/>
            <person name="Ma J."/>
        </authorList>
    </citation>
    <scope>NUCLEOTIDE SEQUENCE [LARGE SCALE GENOMIC DNA]</scope>
    <source>
        <strain evidence="3">CGMCC 4.7237</strain>
    </source>
</reference>
<evidence type="ECO:0000313" key="2">
    <source>
        <dbReference type="EMBL" id="MFC4034181.1"/>
    </source>
</evidence>